<comment type="caution">
    <text evidence="1">The sequence shown here is derived from an EMBL/GenBank/DDBJ whole genome shotgun (WGS) entry which is preliminary data.</text>
</comment>
<evidence type="ECO:0000313" key="2">
    <source>
        <dbReference type="Proteomes" id="UP000078476"/>
    </source>
</evidence>
<dbReference type="AlphaFoldDB" id="A0A177NQ36"/>
<dbReference type="RefSeq" id="WP_066978318.1">
    <property type="nucleotide sequence ID" value="NZ_LUUI01000055.1"/>
</dbReference>
<proteinExistence type="predicted"/>
<evidence type="ECO:0000313" key="1">
    <source>
        <dbReference type="EMBL" id="OAI20095.1"/>
    </source>
</evidence>
<protein>
    <submittedName>
        <fullName evidence="1">Uncharacterized protein</fullName>
    </submittedName>
</protein>
<name>A0A177NQ36_9GAMM</name>
<dbReference type="OrthoDB" id="5570803at2"/>
<sequence>MLLILKRMSPSTLIPDIEVFVAPALKGGLFAKPGKVENITIQTLKENQTAITEFNALIRVNPNAAGKRIIKLLNRKALNGKPINISEFHFRLRDNDRRIQGNLHSDDRRRRDRRRMGLAITDITELRKKAPSHETVQGWNTDITL</sequence>
<gene>
    <name evidence="1" type="ORF">A1359_03540</name>
</gene>
<organism evidence="1 2">
    <name type="scientific">Methylomonas lenta</name>
    <dbReference type="NCBI Taxonomy" id="980561"/>
    <lineage>
        <taxon>Bacteria</taxon>
        <taxon>Pseudomonadati</taxon>
        <taxon>Pseudomonadota</taxon>
        <taxon>Gammaproteobacteria</taxon>
        <taxon>Methylococcales</taxon>
        <taxon>Methylococcaceae</taxon>
        <taxon>Methylomonas</taxon>
    </lineage>
</organism>
<accession>A0A177NQ36</accession>
<dbReference type="EMBL" id="LUUI01000055">
    <property type="protein sequence ID" value="OAI20095.1"/>
    <property type="molecule type" value="Genomic_DNA"/>
</dbReference>
<reference evidence="1 2" key="1">
    <citation type="submission" date="2016-03" db="EMBL/GenBank/DDBJ databases">
        <authorList>
            <person name="Ploux O."/>
        </authorList>
    </citation>
    <scope>NUCLEOTIDE SEQUENCE [LARGE SCALE GENOMIC DNA]</scope>
    <source>
        <strain evidence="1 2">R-45370</strain>
    </source>
</reference>
<keyword evidence="2" id="KW-1185">Reference proteome</keyword>
<dbReference type="Proteomes" id="UP000078476">
    <property type="component" value="Unassembled WGS sequence"/>
</dbReference>